<dbReference type="Gene3D" id="3.10.450.40">
    <property type="match status" value="1"/>
</dbReference>
<evidence type="ECO:0000313" key="3">
    <source>
        <dbReference type="Proteomes" id="UP000321901"/>
    </source>
</evidence>
<accession>A0A511Z9C2</accession>
<feature type="domain" description="PepSY" evidence="1">
    <location>
        <begin position="16"/>
        <end position="74"/>
    </location>
</feature>
<proteinExistence type="predicted"/>
<dbReference type="Pfam" id="PF03413">
    <property type="entry name" value="PepSY"/>
    <property type="match status" value="1"/>
</dbReference>
<dbReference type="AlphaFoldDB" id="A0A511Z9C2"/>
<dbReference type="Proteomes" id="UP000321901">
    <property type="component" value="Unassembled WGS sequence"/>
</dbReference>
<evidence type="ECO:0000259" key="1">
    <source>
        <dbReference type="Pfam" id="PF03413"/>
    </source>
</evidence>
<gene>
    <name evidence="2" type="ORF">SLU01_23460</name>
</gene>
<evidence type="ECO:0000313" key="2">
    <source>
        <dbReference type="EMBL" id="GEN84034.1"/>
    </source>
</evidence>
<dbReference type="OrthoDB" id="1919149at2"/>
<name>A0A511Z9C2_9BACL</name>
<dbReference type="EMBL" id="BJYL01000031">
    <property type="protein sequence ID" value="GEN84034.1"/>
    <property type="molecule type" value="Genomic_DNA"/>
</dbReference>
<organism evidence="2 3">
    <name type="scientific">Sporosarcina luteola</name>
    <dbReference type="NCBI Taxonomy" id="582850"/>
    <lineage>
        <taxon>Bacteria</taxon>
        <taxon>Bacillati</taxon>
        <taxon>Bacillota</taxon>
        <taxon>Bacilli</taxon>
        <taxon>Bacillales</taxon>
        <taxon>Caryophanaceae</taxon>
        <taxon>Sporosarcina</taxon>
    </lineage>
</organism>
<keyword evidence="3" id="KW-1185">Reference proteome</keyword>
<dbReference type="InterPro" id="IPR025711">
    <property type="entry name" value="PepSY"/>
</dbReference>
<sequence length="77" mass="8858">MVNNWEGHWQNPQYRRITMAQAIEIALQRVPGDVVEAELDYDDGVLLYDIEIRNAQGVKYEVKVDAVTGEVIRVKLD</sequence>
<dbReference type="RefSeq" id="WP_147058520.1">
    <property type="nucleotide sequence ID" value="NZ_BJYL01000031.1"/>
</dbReference>
<reference evidence="2 3" key="1">
    <citation type="submission" date="2019-07" db="EMBL/GenBank/DDBJ databases">
        <title>Whole genome shotgun sequence of Sporosarcina luteola NBRC 105378.</title>
        <authorList>
            <person name="Hosoyama A."/>
            <person name="Uohara A."/>
            <person name="Ohji S."/>
            <person name="Ichikawa N."/>
        </authorList>
    </citation>
    <scope>NUCLEOTIDE SEQUENCE [LARGE SCALE GENOMIC DNA]</scope>
    <source>
        <strain evidence="2 3">NBRC 105378</strain>
    </source>
</reference>
<comment type="caution">
    <text evidence="2">The sequence shown here is derived from an EMBL/GenBank/DDBJ whole genome shotgun (WGS) entry which is preliminary data.</text>
</comment>
<protein>
    <recommendedName>
        <fullName evidence="1">PepSY domain-containing protein</fullName>
    </recommendedName>
</protein>